<protein>
    <submittedName>
        <fullName evidence="1">Uncharacterized protein</fullName>
    </submittedName>
</protein>
<geneLocation type="plasmid" evidence="1">
    <name>p2-OXA</name>
</geneLocation>
<organism evidence="1">
    <name type="scientific">Klebsiella oxytoca</name>
    <dbReference type="NCBI Taxonomy" id="571"/>
    <lineage>
        <taxon>Bacteria</taxon>
        <taxon>Pseudomonadati</taxon>
        <taxon>Pseudomonadota</taxon>
        <taxon>Gammaproteobacteria</taxon>
        <taxon>Enterobacterales</taxon>
        <taxon>Enterobacteriaceae</taxon>
        <taxon>Klebsiella/Raoultella group</taxon>
        <taxon>Klebsiella</taxon>
    </lineage>
</organism>
<accession>A0A1Z3MMG0</accession>
<name>A0A1Z3MMG0_KLEOX</name>
<dbReference type="AlphaFoldDB" id="A0A1Z3MMG0"/>
<dbReference type="EMBL" id="KY913898">
    <property type="protein sequence ID" value="ASD48963.1"/>
    <property type="molecule type" value="Genomic_DNA"/>
</dbReference>
<keyword evidence="1" id="KW-0614">Plasmid</keyword>
<sequence>MTGRSPPEKGGVVISCAWYTSGKFEITEKSDHHQTAFR</sequence>
<reference evidence="1" key="1">
    <citation type="submission" date="2017-04" db="EMBL/GenBank/DDBJ databases">
        <title>First report of Klebsiella oxytoca strain simultaneously producing NDM-1, IMP-4 and KPC-2 carbapenemases.</title>
        <authorList>
            <person name="Wang J."/>
            <person name="Li J."/>
            <person name="Yuan M."/>
            <person name="Chen H."/>
            <person name="Jia Y."/>
            <person name="Zhu X."/>
            <person name="Bai L."/>
            <person name="Bai X."/>
            <person name="Fanning S."/>
        </authorList>
    </citation>
    <scope>NUCLEOTIDE SEQUENCE</scope>
    <source>
        <strain evidence="1">PKOX3</strain>
        <plasmid evidence="1">p2-OXA</plasmid>
    </source>
</reference>
<proteinExistence type="predicted"/>
<evidence type="ECO:0000313" key="1">
    <source>
        <dbReference type="EMBL" id="ASD48963.1"/>
    </source>
</evidence>